<evidence type="ECO:0000256" key="1">
    <source>
        <dbReference type="SAM" id="MobiDB-lite"/>
    </source>
</evidence>
<feature type="compositionally biased region" description="Basic and acidic residues" evidence="1">
    <location>
        <begin position="40"/>
        <end position="56"/>
    </location>
</feature>
<reference evidence="3" key="1">
    <citation type="submission" date="2023-07" db="EMBL/GenBank/DDBJ databases">
        <title>30 novel species of actinomycetes from the DSMZ collection.</title>
        <authorList>
            <person name="Nouioui I."/>
        </authorList>
    </citation>
    <scope>NUCLEOTIDE SEQUENCE [LARGE SCALE GENOMIC DNA]</scope>
    <source>
        <strain evidence="3">DSM 44743</strain>
    </source>
</reference>
<gene>
    <name evidence="2" type="ORF">RM479_25310</name>
</gene>
<keyword evidence="3" id="KW-1185">Reference proteome</keyword>
<sequence>MAPAIRDVQNSLSLLKAHVSEHGAKEGVPAPTTAPSDPGPEFHAHRFGASDRGDRR</sequence>
<feature type="region of interest" description="Disordered" evidence="1">
    <location>
        <begin position="18"/>
        <end position="56"/>
    </location>
</feature>
<dbReference type="EMBL" id="JAVREP010000027">
    <property type="protein sequence ID" value="MDT0331740.1"/>
    <property type="molecule type" value="Genomic_DNA"/>
</dbReference>
<protein>
    <submittedName>
        <fullName evidence="2">Uncharacterized protein</fullName>
    </submittedName>
</protein>
<proteinExistence type="predicted"/>
<accession>A0ABU2MGB0</accession>
<evidence type="ECO:0000313" key="3">
    <source>
        <dbReference type="Proteomes" id="UP001183390"/>
    </source>
</evidence>
<dbReference type="RefSeq" id="WP_311514206.1">
    <property type="nucleotide sequence ID" value="NZ_JAVREP010000027.1"/>
</dbReference>
<dbReference type="Proteomes" id="UP001183390">
    <property type="component" value="Unassembled WGS sequence"/>
</dbReference>
<organism evidence="2 3">
    <name type="scientific">Nocardiopsis lambiniae</name>
    <dbReference type="NCBI Taxonomy" id="3075539"/>
    <lineage>
        <taxon>Bacteria</taxon>
        <taxon>Bacillati</taxon>
        <taxon>Actinomycetota</taxon>
        <taxon>Actinomycetes</taxon>
        <taxon>Streptosporangiales</taxon>
        <taxon>Nocardiopsidaceae</taxon>
        <taxon>Nocardiopsis</taxon>
    </lineage>
</organism>
<evidence type="ECO:0000313" key="2">
    <source>
        <dbReference type="EMBL" id="MDT0331740.1"/>
    </source>
</evidence>
<comment type="caution">
    <text evidence="2">The sequence shown here is derived from an EMBL/GenBank/DDBJ whole genome shotgun (WGS) entry which is preliminary data.</text>
</comment>
<name>A0ABU2MGB0_9ACTN</name>